<sequence>MKAIVNFYRSPARTGIKILVTSLVLGTLSALPLWLTLQFGDADGGATRVALLAMFGTLAGGLGAIVGVLWFGLELVFRRR</sequence>
<evidence type="ECO:0000256" key="1">
    <source>
        <dbReference type="SAM" id="Phobius"/>
    </source>
</evidence>
<organism evidence="2 3">
    <name type="scientific">Nitrogeniibacter mangrovi</name>
    <dbReference type="NCBI Taxonomy" id="2016596"/>
    <lineage>
        <taxon>Bacteria</taxon>
        <taxon>Pseudomonadati</taxon>
        <taxon>Pseudomonadota</taxon>
        <taxon>Betaproteobacteria</taxon>
        <taxon>Rhodocyclales</taxon>
        <taxon>Zoogloeaceae</taxon>
        <taxon>Nitrogeniibacter</taxon>
    </lineage>
</organism>
<gene>
    <name evidence="2" type="ORF">G3580_06090</name>
</gene>
<name>A0A6C1B0V8_9RHOO</name>
<feature type="transmembrane region" description="Helical" evidence="1">
    <location>
        <begin position="49"/>
        <end position="73"/>
    </location>
</feature>
<dbReference type="KEGG" id="azq:G3580_06090"/>
<protein>
    <submittedName>
        <fullName evidence="2">Uncharacterized protein</fullName>
    </submittedName>
</protein>
<dbReference type="Proteomes" id="UP000501991">
    <property type="component" value="Chromosome"/>
</dbReference>
<keyword evidence="1" id="KW-0812">Transmembrane</keyword>
<proteinExistence type="predicted"/>
<dbReference type="RefSeq" id="WP_173764416.1">
    <property type="nucleotide sequence ID" value="NZ_CP048836.1"/>
</dbReference>
<dbReference type="EMBL" id="CP048836">
    <property type="protein sequence ID" value="QID17251.1"/>
    <property type="molecule type" value="Genomic_DNA"/>
</dbReference>
<feature type="transmembrane region" description="Helical" evidence="1">
    <location>
        <begin position="18"/>
        <end position="37"/>
    </location>
</feature>
<accession>A0A6C1B0V8</accession>
<reference evidence="2 3" key="1">
    <citation type="submission" date="2020-02" db="EMBL/GenBank/DDBJ databases">
        <title>Nitrogenibacter mangrovi gen. nov., sp. nov. isolated from mangrove sediment, a denitrifying betaproteobacterium.</title>
        <authorList>
            <person name="Liao H."/>
            <person name="Tian Y."/>
        </authorList>
    </citation>
    <scope>NUCLEOTIDE SEQUENCE [LARGE SCALE GENOMIC DNA]</scope>
    <source>
        <strain evidence="2 3">M9-3-2</strain>
    </source>
</reference>
<keyword evidence="1" id="KW-1133">Transmembrane helix</keyword>
<evidence type="ECO:0000313" key="2">
    <source>
        <dbReference type="EMBL" id="QID17251.1"/>
    </source>
</evidence>
<keyword evidence="3" id="KW-1185">Reference proteome</keyword>
<keyword evidence="1" id="KW-0472">Membrane</keyword>
<dbReference type="AlphaFoldDB" id="A0A6C1B0V8"/>
<evidence type="ECO:0000313" key="3">
    <source>
        <dbReference type="Proteomes" id="UP000501991"/>
    </source>
</evidence>